<dbReference type="EMBL" id="MK292704">
    <property type="protein sequence ID" value="QCQ69072.1"/>
    <property type="molecule type" value="Genomic_DNA"/>
</dbReference>
<dbReference type="GO" id="GO:0015986">
    <property type="term" value="P:proton motive force-driven ATP synthesis"/>
    <property type="evidence" value="ECO:0007669"/>
    <property type="project" value="UniProtKB-UniRule"/>
</dbReference>
<name>A0A4P8NPR4_9FUNG</name>
<keyword evidence="6" id="KW-0406">Ion transport</keyword>
<comment type="subcellular location">
    <subcellularLocation>
        <location evidence="1">Membrane</location>
        <topology evidence="1">Single-pass membrane protein</topology>
    </subcellularLocation>
    <subcellularLocation>
        <location evidence="6">Mitochondrion inner membrane</location>
        <topology evidence="6">Single-pass membrane protein</topology>
    </subcellularLocation>
</comment>
<comment type="similarity">
    <text evidence="2 6">Belongs to the ATPase protein 8 family.</text>
</comment>
<evidence type="ECO:0000256" key="6">
    <source>
        <dbReference type="RuleBase" id="RU368038"/>
    </source>
</evidence>
<keyword evidence="6 7" id="KW-0496">Mitochondrion</keyword>
<keyword evidence="6" id="KW-0138">CF(0)</keyword>
<keyword evidence="6" id="KW-0375">Hydrogen ion transport</keyword>
<keyword evidence="4 6" id="KW-1133">Transmembrane helix</keyword>
<keyword evidence="5 6" id="KW-0472">Membrane</keyword>
<keyword evidence="6" id="KW-0066">ATP synthesis</keyword>
<comment type="subunit">
    <text evidence="6">F-type ATPases have 2 components, CF(1) - the catalytic core - and CF(0) - the membrane proton channel.</text>
</comment>
<gene>
    <name evidence="7" type="primary">atp8</name>
</gene>
<dbReference type="GO" id="GO:0045259">
    <property type="term" value="C:proton-transporting ATP synthase complex"/>
    <property type="evidence" value="ECO:0007669"/>
    <property type="project" value="UniProtKB-KW"/>
</dbReference>
<protein>
    <recommendedName>
        <fullName evidence="6">ATP synthase protein 8</fullName>
    </recommendedName>
</protein>
<dbReference type="GeneID" id="40506618"/>
<dbReference type="AlphaFoldDB" id="A0A4P8NPR4"/>
<evidence type="ECO:0000256" key="4">
    <source>
        <dbReference type="ARBA" id="ARBA00022989"/>
    </source>
</evidence>
<comment type="function">
    <text evidence="6">Mitochondrial membrane ATP synthase (F(1)F(0) ATP synthase or Complex V) produces ATP from ADP in the presence of a proton gradient across the membrane which is generated by electron transport complexes of the respiratory chain. F-type ATPases consist of two structural domains, F(1) - containing the extramembraneous catalytic core and F(0) - containing the membrane proton channel, linked together by a central stalk and a peripheral stalk. During catalysis, ATP synthesis in the catalytic domain of F(1) is coupled via a rotary mechanism of the central stalk subunits to proton translocation. Part of the complex F(0) domain. Minor subunit located with subunit a in the membrane.</text>
</comment>
<keyword evidence="3 6" id="KW-0812">Transmembrane</keyword>
<sequence>MPQFSPIYWCNLLSWMFAILSMVVWFHQTISFPAMLRIQLARHMMAR</sequence>
<keyword evidence="6" id="KW-0813">Transport</keyword>
<evidence type="ECO:0000256" key="5">
    <source>
        <dbReference type="ARBA" id="ARBA00023136"/>
    </source>
</evidence>
<proteinExistence type="inferred from homology"/>
<evidence type="ECO:0000313" key="7">
    <source>
        <dbReference type="EMBL" id="QCQ69072.1"/>
    </source>
</evidence>
<feature type="transmembrane region" description="Helical" evidence="6">
    <location>
        <begin position="12"/>
        <end position="36"/>
    </location>
</feature>
<dbReference type="RefSeq" id="YP_009659074.1">
    <property type="nucleotide sequence ID" value="NC_042880.1"/>
</dbReference>
<dbReference type="GO" id="GO:0015078">
    <property type="term" value="F:proton transmembrane transporter activity"/>
    <property type="evidence" value="ECO:0007669"/>
    <property type="project" value="UniProtKB-UniRule"/>
</dbReference>
<accession>A0A4P8NPR4</accession>
<reference evidence="7" key="1">
    <citation type="journal article" date="2018" name="BMC Evol. Biol.">
        <title>The linear mitochondrial genome of the quarantine chytrid Synchytrium endobioticum; insights into the evolution and recent history of an obligate biotrophic plant pathogen.</title>
        <authorList>
            <person name="van de Vossenberg B.T.L.H."/>
            <person name="Brankovics B."/>
            <person name="Nguyen H.D.T."/>
            <person name="van Gent-Pelzer M.P.E."/>
            <person name="Smith D."/>
            <person name="Dadej K."/>
            <person name="Przetakiewicz J."/>
            <person name="Kreuze J.F."/>
            <person name="Boerma M."/>
            <person name="van Leeuwen G.C.M."/>
            <person name="Andre Levesque C."/>
            <person name="van der Lee T.A.J."/>
        </authorList>
    </citation>
    <scope>NUCLEOTIDE SEQUENCE</scope>
    <source>
        <strain evidence="7">CBS 675.73</strain>
    </source>
</reference>
<evidence type="ECO:0000256" key="3">
    <source>
        <dbReference type="ARBA" id="ARBA00022692"/>
    </source>
</evidence>
<geneLocation type="mitochondrion" evidence="7"/>
<organism evidence="7">
    <name type="scientific">Chytriomyces confervae</name>
    <dbReference type="NCBI Taxonomy" id="246404"/>
    <lineage>
        <taxon>Eukaryota</taxon>
        <taxon>Fungi</taxon>
        <taxon>Fungi incertae sedis</taxon>
        <taxon>Chytridiomycota</taxon>
        <taxon>Chytridiomycota incertae sedis</taxon>
        <taxon>Chytridiomycetes</taxon>
        <taxon>Chytridiales</taxon>
        <taxon>Chytriomycetaceae</taxon>
        <taxon>Chytriomyces</taxon>
    </lineage>
</organism>
<evidence type="ECO:0000256" key="1">
    <source>
        <dbReference type="ARBA" id="ARBA00004167"/>
    </source>
</evidence>
<dbReference type="Pfam" id="PF05933">
    <property type="entry name" value="Fun_ATP-synt_8"/>
    <property type="match status" value="1"/>
</dbReference>
<dbReference type="InterPro" id="IPR009230">
    <property type="entry name" value="ATP_synth_su8_fun"/>
</dbReference>
<dbReference type="GO" id="GO:0005743">
    <property type="term" value="C:mitochondrial inner membrane"/>
    <property type="evidence" value="ECO:0007669"/>
    <property type="project" value="UniProtKB-SubCell"/>
</dbReference>
<evidence type="ECO:0000256" key="2">
    <source>
        <dbReference type="ARBA" id="ARBA00008892"/>
    </source>
</evidence>